<keyword evidence="3" id="KW-0479">Metal-binding</keyword>
<dbReference type="GO" id="GO:0051537">
    <property type="term" value="F:2 iron, 2 sulfur cluster binding"/>
    <property type="evidence" value="ECO:0007669"/>
    <property type="project" value="UniProtKB-KW"/>
</dbReference>
<reference evidence="10 11" key="1">
    <citation type="submission" date="2020-08" db="EMBL/GenBank/DDBJ databases">
        <title>Functional genomics of gut bacteria from endangered species of beetles.</title>
        <authorList>
            <person name="Carlos-Shanley C."/>
        </authorList>
    </citation>
    <scope>NUCLEOTIDE SEQUENCE [LARGE SCALE GENOMIC DNA]</scope>
    <source>
        <strain evidence="10 11">S00245</strain>
    </source>
</reference>
<evidence type="ECO:0000256" key="1">
    <source>
        <dbReference type="ARBA" id="ARBA00022448"/>
    </source>
</evidence>
<evidence type="ECO:0000256" key="7">
    <source>
        <dbReference type="ARBA" id="ARBA00039386"/>
    </source>
</evidence>
<comment type="similarity">
    <text evidence="8">Belongs to the Bfd family.</text>
</comment>
<sequence>MYVCICNAIRDCELRQAARTCRGDAESLYTAIGRPPQCGQCLEEAADIIDEERMSALLPVPASMTATLAKEGRFQSIAT</sequence>
<dbReference type="PANTHER" id="PTHR37424:SF1">
    <property type="entry name" value="BACTERIOFERRITIN-ASSOCIATED FERREDOXIN"/>
    <property type="match status" value="1"/>
</dbReference>
<dbReference type="InterPro" id="IPR041854">
    <property type="entry name" value="BFD-like_2Fe2S-bd_dom_sf"/>
</dbReference>
<evidence type="ECO:0000313" key="11">
    <source>
        <dbReference type="Proteomes" id="UP000555448"/>
    </source>
</evidence>
<keyword evidence="1" id="KW-0813">Transport</keyword>
<evidence type="ECO:0000256" key="8">
    <source>
        <dbReference type="ARBA" id="ARBA00046332"/>
    </source>
</evidence>
<dbReference type="InterPro" id="IPR007419">
    <property type="entry name" value="BFD-like_2Fe2S-bd_dom"/>
</dbReference>
<dbReference type="GO" id="GO:0046872">
    <property type="term" value="F:metal ion binding"/>
    <property type="evidence" value="ECO:0007669"/>
    <property type="project" value="UniProtKB-KW"/>
</dbReference>
<evidence type="ECO:0000256" key="4">
    <source>
        <dbReference type="ARBA" id="ARBA00022982"/>
    </source>
</evidence>
<dbReference type="Pfam" id="PF04324">
    <property type="entry name" value="Fer2_BFD"/>
    <property type="match status" value="1"/>
</dbReference>
<evidence type="ECO:0000256" key="6">
    <source>
        <dbReference type="ARBA" id="ARBA00023014"/>
    </source>
</evidence>
<dbReference type="RefSeq" id="WP_184247682.1">
    <property type="nucleotide sequence ID" value="NZ_JACHLR010000015.1"/>
</dbReference>
<proteinExistence type="inferred from homology"/>
<dbReference type="Proteomes" id="UP000555448">
    <property type="component" value="Unassembled WGS sequence"/>
</dbReference>
<dbReference type="InterPro" id="IPR052371">
    <property type="entry name" value="BFD-associated_ferredoxin"/>
</dbReference>
<name>A0A7W7KCW2_9SPHN</name>
<dbReference type="AlphaFoldDB" id="A0A7W7KCW2"/>
<dbReference type="EMBL" id="JACHLR010000015">
    <property type="protein sequence ID" value="MBB4859903.1"/>
    <property type="molecule type" value="Genomic_DNA"/>
</dbReference>
<keyword evidence="6" id="KW-0411">Iron-sulfur</keyword>
<gene>
    <name evidence="10" type="ORF">HNO88_003236</name>
</gene>
<keyword evidence="4" id="KW-0249">Electron transport</keyword>
<evidence type="ECO:0000256" key="2">
    <source>
        <dbReference type="ARBA" id="ARBA00022714"/>
    </source>
</evidence>
<comment type="caution">
    <text evidence="10">The sequence shown here is derived from an EMBL/GenBank/DDBJ whole genome shotgun (WGS) entry which is preliminary data.</text>
</comment>
<protein>
    <recommendedName>
        <fullName evidence="7">Bacterioferritin-associated ferredoxin</fullName>
    </recommendedName>
</protein>
<accession>A0A7W7KCW2</accession>
<keyword evidence="5" id="KW-0408">Iron</keyword>
<evidence type="ECO:0000313" key="10">
    <source>
        <dbReference type="EMBL" id="MBB4859903.1"/>
    </source>
</evidence>
<keyword evidence="11" id="KW-1185">Reference proteome</keyword>
<keyword evidence="2" id="KW-0001">2Fe-2S</keyword>
<dbReference type="PANTHER" id="PTHR37424">
    <property type="entry name" value="BACTERIOFERRITIN-ASSOCIATED FERREDOXIN"/>
    <property type="match status" value="1"/>
</dbReference>
<evidence type="ECO:0000256" key="5">
    <source>
        <dbReference type="ARBA" id="ARBA00023004"/>
    </source>
</evidence>
<organism evidence="10 11">
    <name type="scientific">Novosphingobium chloroacetimidivorans</name>
    <dbReference type="NCBI Taxonomy" id="1428314"/>
    <lineage>
        <taxon>Bacteria</taxon>
        <taxon>Pseudomonadati</taxon>
        <taxon>Pseudomonadota</taxon>
        <taxon>Alphaproteobacteria</taxon>
        <taxon>Sphingomonadales</taxon>
        <taxon>Sphingomonadaceae</taxon>
        <taxon>Novosphingobium</taxon>
    </lineage>
</organism>
<dbReference type="Gene3D" id="1.10.10.1100">
    <property type="entry name" value="BFD-like [2Fe-2S]-binding domain"/>
    <property type="match status" value="1"/>
</dbReference>
<evidence type="ECO:0000256" key="3">
    <source>
        <dbReference type="ARBA" id="ARBA00022723"/>
    </source>
</evidence>
<feature type="domain" description="BFD-like [2Fe-2S]-binding" evidence="9">
    <location>
        <begin position="2"/>
        <end position="51"/>
    </location>
</feature>
<evidence type="ECO:0000259" key="9">
    <source>
        <dbReference type="Pfam" id="PF04324"/>
    </source>
</evidence>